<evidence type="ECO:0000256" key="1">
    <source>
        <dbReference type="ARBA" id="ARBA00009981"/>
    </source>
</evidence>
<dbReference type="SUPFAM" id="SSF143120">
    <property type="entry name" value="YefM-like"/>
    <property type="match status" value="1"/>
</dbReference>
<accession>A0ABM6WIT7</accession>
<keyword evidence="4" id="KW-1185">Reference proteome</keyword>
<evidence type="ECO:0000313" key="3">
    <source>
        <dbReference type="EMBL" id="AWR87056.1"/>
    </source>
</evidence>
<name>A0ABM6WIT7_9DEIN</name>
<organism evidence="3 4">
    <name type="scientific">Meiothermus taiwanensis WR-220</name>
    <dbReference type="NCBI Taxonomy" id="1339250"/>
    <lineage>
        <taxon>Bacteria</taxon>
        <taxon>Thermotogati</taxon>
        <taxon>Deinococcota</taxon>
        <taxon>Deinococci</taxon>
        <taxon>Thermales</taxon>
        <taxon>Thermaceae</taxon>
        <taxon>Meiothermus</taxon>
    </lineage>
</organism>
<evidence type="ECO:0000256" key="2">
    <source>
        <dbReference type="SAM" id="MobiDB-lite"/>
    </source>
</evidence>
<reference evidence="3 4" key="1">
    <citation type="submission" date="2017-05" db="EMBL/GenBank/DDBJ databases">
        <title>Complete genome sequence of Meiothermus taiwanensis WR-220.</title>
        <authorList>
            <person name="Wu W.-L."/>
            <person name="Lo W.-S."/>
            <person name="Kuo C.-H."/>
            <person name="Wu S.-H."/>
        </authorList>
    </citation>
    <scope>NUCLEOTIDE SEQUENCE [LARGE SCALE GENOMIC DNA]</scope>
    <source>
        <strain evidence="3 4">WR-220</strain>
    </source>
</reference>
<evidence type="ECO:0008006" key="5">
    <source>
        <dbReference type="Google" id="ProtNLM"/>
    </source>
</evidence>
<dbReference type="EMBL" id="CP021130">
    <property type="protein sequence ID" value="AWR87056.1"/>
    <property type="molecule type" value="Genomic_DNA"/>
</dbReference>
<feature type="compositionally biased region" description="Low complexity" evidence="2">
    <location>
        <begin position="74"/>
        <end position="96"/>
    </location>
</feature>
<evidence type="ECO:0000313" key="4">
    <source>
        <dbReference type="Proteomes" id="UP000263013"/>
    </source>
</evidence>
<protein>
    <recommendedName>
        <fullName evidence="5">Antitoxin</fullName>
    </recommendedName>
</protein>
<comment type="similarity">
    <text evidence="1">Belongs to the phD/YefM antitoxin family.</text>
</comment>
<feature type="region of interest" description="Disordered" evidence="2">
    <location>
        <begin position="70"/>
        <end position="105"/>
    </location>
</feature>
<proteinExistence type="inferred from homology"/>
<gene>
    <name evidence="3" type="ORF">Mtai_v1c18220</name>
</gene>
<dbReference type="InterPro" id="IPR036165">
    <property type="entry name" value="YefM-like_sf"/>
</dbReference>
<dbReference type="Proteomes" id="UP000263013">
    <property type="component" value="Chromosome"/>
</dbReference>
<sequence length="105" mass="11333">MLKVAIGKTLAFVRGVDVLQAQLHLEELVEEAERGEAVAIERDGEPVAMLVRYRGGVAPRRLGGWEGKVRMAPTSTRESVASSRRARSSRPSEAAVGARPPGLTR</sequence>
<dbReference type="Gene3D" id="3.40.1620.10">
    <property type="entry name" value="YefM-like domain"/>
    <property type="match status" value="1"/>
</dbReference>